<dbReference type="Pfam" id="PF14007">
    <property type="entry name" value="YtpI"/>
    <property type="match status" value="1"/>
</dbReference>
<keyword evidence="1" id="KW-1133">Transmembrane helix</keyword>
<feature type="transmembrane region" description="Helical" evidence="1">
    <location>
        <begin position="61"/>
        <end position="80"/>
    </location>
</feature>
<accession>A0ABS5LH98</accession>
<organism evidence="2 3">
    <name type="scientific">Metabacillus flavus</name>
    <dbReference type="NCBI Taxonomy" id="2823519"/>
    <lineage>
        <taxon>Bacteria</taxon>
        <taxon>Bacillati</taxon>
        <taxon>Bacillota</taxon>
        <taxon>Bacilli</taxon>
        <taxon>Bacillales</taxon>
        <taxon>Bacillaceae</taxon>
        <taxon>Metabacillus</taxon>
    </lineage>
</organism>
<reference evidence="2 3" key="1">
    <citation type="submission" date="2021-04" db="EMBL/GenBank/DDBJ databases">
        <title>Metabacillus sp. strain KIGAM252 whole genome sequence.</title>
        <authorList>
            <person name="Seo M.-J."/>
            <person name="Cho E.-S."/>
            <person name="Hwang C.Y."/>
            <person name="Yoon D.J."/>
        </authorList>
    </citation>
    <scope>NUCLEOTIDE SEQUENCE [LARGE SCALE GENOMIC DNA]</scope>
    <source>
        <strain evidence="2 3">KIGAM252</strain>
    </source>
</reference>
<gene>
    <name evidence="2" type="ORF">J9317_14590</name>
</gene>
<proteinExistence type="predicted"/>
<sequence>MPILAFLIVAAFSFYFFYKLKYYRSGKPMERGLYSGKSRMALGVFVFLFGVNQFFLYPSAVSISIGIIFIIIGAGSFWAGQKMRRHYRPLAEKEHQKMSI</sequence>
<keyword evidence="1" id="KW-0812">Transmembrane</keyword>
<dbReference type="EMBL" id="JAGVRK010000001">
    <property type="protein sequence ID" value="MBS2969996.1"/>
    <property type="molecule type" value="Genomic_DNA"/>
</dbReference>
<keyword evidence="3" id="KW-1185">Reference proteome</keyword>
<feature type="transmembrane region" description="Helical" evidence="1">
    <location>
        <begin position="36"/>
        <end position="55"/>
    </location>
</feature>
<comment type="caution">
    <text evidence="2">The sequence shown here is derived from an EMBL/GenBank/DDBJ whole genome shotgun (WGS) entry which is preliminary data.</text>
</comment>
<evidence type="ECO:0000313" key="3">
    <source>
        <dbReference type="Proteomes" id="UP000682403"/>
    </source>
</evidence>
<protein>
    <submittedName>
        <fullName evidence="2">YtpI family protein</fullName>
    </submittedName>
</protein>
<dbReference type="Proteomes" id="UP000682403">
    <property type="component" value="Unassembled WGS sequence"/>
</dbReference>
<evidence type="ECO:0000256" key="1">
    <source>
        <dbReference type="SAM" id="Phobius"/>
    </source>
</evidence>
<name>A0ABS5LH98_9BACI</name>
<evidence type="ECO:0000313" key="2">
    <source>
        <dbReference type="EMBL" id="MBS2969996.1"/>
    </source>
</evidence>
<keyword evidence="1" id="KW-0472">Membrane</keyword>
<dbReference type="InterPro" id="IPR025618">
    <property type="entry name" value="YtpI"/>
</dbReference>
<dbReference type="RefSeq" id="WP_211559788.1">
    <property type="nucleotide sequence ID" value="NZ_JAGVRK010000001.1"/>
</dbReference>
<feature type="transmembrane region" description="Helical" evidence="1">
    <location>
        <begin position="6"/>
        <end position="24"/>
    </location>
</feature>